<dbReference type="CDD" id="cd18433">
    <property type="entry name" value="BRCT_Rad4_rpt3"/>
    <property type="match status" value="1"/>
</dbReference>
<evidence type="ECO:0000259" key="3">
    <source>
        <dbReference type="PROSITE" id="PS50172"/>
    </source>
</evidence>
<dbReference type="GO" id="GO:0007095">
    <property type="term" value="P:mitotic G2 DNA damage checkpoint signaling"/>
    <property type="evidence" value="ECO:0007669"/>
    <property type="project" value="TreeGrafter"/>
</dbReference>
<dbReference type="InterPro" id="IPR036420">
    <property type="entry name" value="BRCT_dom_sf"/>
</dbReference>
<evidence type="ECO:0000256" key="1">
    <source>
        <dbReference type="ARBA" id="ARBA00022737"/>
    </source>
</evidence>
<dbReference type="PANTHER" id="PTHR13561:SF20">
    <property type="entry name" value="DNA TOPOISOMERASE 2-BINDING PROTEIN 1"/>
    <property type="match status" value="1"/>
</dbReference>
<reference evidence="4" key="1">
    <citation type="journal article" date="2023" name="Mol. Phylogenet. Evol.">
        <title>Genome-scale phylogeny and comparative genomics of the fungal order Sordariales.</title>
        <authorList>
            <person name="Hensen N."/>
            <person name="Bonometti L."/>
            <person name="Westerberg I."/>
            <person name="Brannstrom I.O."/>
            <person name="Guillou S."/>
            <person name="Cros-Aarteil S."/>
            <person name="Calhoun S."/>
            <person name="Haridas S."/>
            <person name="Kuo A."/>
            <person name="Mondo S."/>
            <person name="Pangilinan J."/>
            <person name="Riley R."/>
            <person name="LaButti K."/>
            <person name="Andreopoulos B."/>
            <person name="Lipzen A."/>
            <person name="Chen C."/>
            <person name="Yan M."/>
            <person name="Daum C."/>
            <person name="Ng V."/>
            <person name="Clum A."/>
            <person name="Steindorff A."/>
            <person name="Ohm R.A."/>
            <person name="Martin F."/>
            <person name="Silar P."/>
            <person name="Natvig D.O."/>
            <person name="Lalanne C."/>
            <person name="Gautier V."/>
            <person name="Ament-Velasquez S.L."/>
            <person name="Kruys A."/>
            <person name="Hutchinson M.I."/>
            <person name="Powell A.J."/>
            <person name="Barry K."/>
            <person name="Miller A.N."/>
            <person name="Grigoriev I.V."/>
            <person name="Debuchy R."/>
            <person name="Gladieux P."/>
            <person name="Hiltunen Thoren M."/>
            <person name="Johannesson H."/>
        </authorList>
    </citation>
    <scope>NUCLEOTIDE SEQUENCE</scope>
    <source>
        <strain evidence="4">CBS 232.78</strain>
    </source>
</reference>
<dbReference type="CDD" id="cd17731">
    <property type="entry name" value="BRCT_TopBP1_rpt2_like"/>
    <property type="match status" value="1"/>
</dbReference>
<dbReference type="CDD" id="cd17723">
    <property type="entry name" value="BRCT_Rad4_rpt4"/>
    <property type="match status" value="1"/>
</dbReference>
<protein>
    <submittedName>
        <fullName evidence="4">BRCT domain-containing protein</fullName>
    </submittedName>
</protein>
<feature type="region of interest" description="Disordered" evidence="2">
    <location>
        <begin position="278"/>
        <end position="300"/>
    </location>
</feature>
<reference evidence="4" key="2">
    <citation type="submission" date="2023-06" db="EMBL/GenBank/DDBJ databases">
        <authorList>
            <consortium name="Lawrence Berkeley National Laboratory"/>
            <person name="Haridas S."/>
            <person name="Hensen N."/>
            <person name="Bonometti L."/>
            <person name="Westerberg I."/>
            <person name="Brannstrom I.O."/>
            <person name="Guillou S."/>
            <person name="Cros-Aarteil S."/>
            <person name="Calhoun S."/>
            <person name="Kuo A."/>
            <person name="Mondo S."/>
            <person name="Pangilinan J."/>
            <person name="Riley R."/>
            <person name="LaButti K."/>
            <person name="Andreopoulos B."/>
            <person name="Lipzen A."/>
            <person name="Chen C."/>
            <person name="Yanf M."/>
            <person name="Daum C."/>
            <person name="Ng V."/>
            <person name="Clum A."/>
            <person name="Steindorff A."/>
            <person name="Ohm R."/>
            <person name="Martin F."/>
            <person name="Silar P."/>
            <person name="Natvig D."/>
            <person name="Lalanne C."/>
            <person name="Gautier V."/>
            <person name="Ament-velasquez S.L."/>
            <person name="Kruys A."/>
            <person name="Hutchinson M.I."/>
            <person name="Powell A.J."/>
            <person name="Barry K."/>
            <person name="Miller A.N."/>
            <person name="Grigoriev I.V."/>
            <person name="Debuchy R."/>
            <person name="Gladieux P."/>
            <person name="Thoren M.H."/>
            <person name="Johannesson H."/>
        </authorList>
    </citation>
    <scope>NUCLEOTIDE SEQUENCE</scope>
    <source>
        <strain evidence="4">CBS 232.78</strain>
    </source>
</reference>
<dbReference type="SUPFAM" id="SSF52113">
    <property type="entry name" value="BRCT domain"/>
    <property type="match status" value="4"/>
</dbReference>
<feature type="compositionally biased region" description="Polar residues" evidence="2">
    <location>
        <begin position="837"/>
        <end position="848"/>
    </location>
</feature>
<evidence type="ECO:0000256" key="2">
    <source>
        <dbReference type="SAM" id="MobiDB-lite"/>
    </source>
</evidence>
<sequence length="923" mass="99577">MAATPPGSSDVASLAFDSAQPFKGLVVCCTSIAADLRTEIATKTVELGGLHKYDLTPDCTHLLVGEYETPKYRHVAKARPDIKVMAPGWVEAVRDIWVQDAEIDFPAMEREWQLRVFETGVGEPTEEGAVAPRHQLLCCMTGFEDPDTREQIAHKISSNGGIYTGDLSRQVTHLIVYKPEGRKYLAAKTWGVKTVSIEWVNDCIERGMILDEKLYDPVLPPAERGVDAWDKNFERKVSLGKRLRENAAAQDEGRRKLCKTASMKLNSQRDNLWGNILGKPSATDPSGPSVTRSLSNPPAPAATAAQCNLIQQPGAKAMDTQGSRLSSFGMPEDGNVFASCCFYIHGFSDQKTEVLGNAVGSLGGLVCRSLDEVVSASGAQLAHRFLIVPQTSAPETHPRLPDNVHIITEFYIERCLHKKYFFNPSEHVIGRPFPAFPIDGFEKLTICTGGFTGVDLNQVDKAIRQLGAKYEERFTADVSLLVCPKLDVVRKQKLEMALAWNVPVVNAEWLWECITTGYNVPIEGFRFRILEQKVGEPVRKGTANAQVGKEKSKQDKTSVGKGPFDKDLLPPKAAIKSKPPPGIDFSSVSILGGERKAPPAKAKKSGAVNDPESAFSADTHFHTAPTHQLETSHSENSNSRSSGCRKAPSAPLSEASSNSLNKDNTPSPAKHEGGARGQRKPMGRITSEIADSEATDGDVCTPGDLPLLADENKHEPSPIKPIVVKEVAKDLKATRERAEAERKAQSSKLALSLLDSAASLTKTLSAASDAGESSGGAVSNTTSFAGAISGTTTTKRRKREILGRAVSNVSAGSSTAGDSGGGPIIITTDGLGLGGKHQQQSNPLSVSATEEDGRPPPATQLEYEDPDAKRYQAQILHKMLGTAPPPGESSFPREERITMAEMAGYGARVPPLGEGRERRSRRK</sequence>
<gene>
    <name evidence="4" type="ORF">B0H63DRAFT_437648</name>
</gene>
<feature type="compositionally biased region" description="Polar residues" evidence="2">
    <location>
        <begin position="654"/>
        <end position="667"/>
    </location>
</feature>
<dbReference type="EMBL" id="JAULSW010000007">
    <property type="protein sequence ID" value="KAK3374798.1"/>
    <property type="molecule type" value="Genomic_DNA"/>
</dbReference>
<feature type="compositionally biased region" description="Basic and acidic residues" evidence="2">
    <location>
        <begin position="548"/>
        <end position="569"/>
    </location>
</feature>
<dbReference type="AlphaFoldDB" id="A0AAE0KDF1"/>
<feature type="region of interest" description="Disordered" evidence="2">
    <location>
        <begin position="902"/>
        <end position="923"/>
    </location>
</feature>
<organism evidence="4 5">
    <name type="scientific">Podospora didyma</name>
    <dbReference type="NCBI Taxonomy" id="330526"/>
    <lineage>
        <taxon>Eukaryota</taxon>
        <taxon>Fungi</taxon>
        <taxon>Dikarya</taxon>
        <taxon>Ascomycota</taxon>
        <taxon>Pezizomycotina</taxon>
        <taxon>Sordariomycetes</taxon>
        <taxon>Sordariomycetidae</taxon>
        <taxon>Sordariales</taxon>
        <taxon>Podosporaceae</taxon>
        <taxon>Podospora</taxon>
    </lineage>
</organism>
<feature type="domain" description="BRCT" evidence="3">
    <location>
        <begin position="17"/>
        <end position="90"/>
    </location>
</feature>
<dbReference type="InterPro" id="IPR059215">
    <property type="entry name" value="BRCT2_TopBP1-like"/>
</dbReference>
<feature type="domain" description="BRCT" evidence="3">
    <location>
        <begin position="332"/>
        <end position="429"/>
    </location>
</feature>
<dbReference type="Proteomes" id="UP001285441">
    <property type="component" value="Unassembled WGS sequence"/>
</dbReference>
<proteinExistence type="predicted"/>
<dbReference type="PROSITE" id="PS50172">
    <property type="entry name" value="BRCT"/>
    <property type="match status" value="4"/>
</dbReference>
<accession>A0AAE0KDF1</accession>
<dbReference type="SMART" id="SM00292">
    <property type="entry name" value="BRCT"/>
    <property type="match status" value="4"/>
</dbReference>
<keyword evidence="5" id="KW-1185">Reference proteome</keyword>
<dbReference type="Pfam" id="PF12738">
    <property type="entry name" value="PTCB-BRCT"/>
    <property type="match status" value="1"/>
</dbReference>
<feature type="region of interest" description="Disordered" evidence="2">
    <location>
        <begin position="764"/>
        <end position="867"/>
    </location>
</feature>
<feature type="domain" description="BRCT" evidence="3">
    <location>
        <begin position="441"/>
        <end position="527"/>
    </location>
</feature>
<dbReference type="InterPro" id="IPR001357">
    <property type="entry name" value="BRCT_dom"/>
</dbReference>
<dbReference type="PANTHER" id="PTHR13561">
    <property type="entry name" value="DNA REPLICATION REGULATOR DPB11-RELATED"/>
    <property type="match status" value="1"/>
</dbReference>
<dbReference type="Pfam" id="PF00533">
    <property type="entry name" value="BRCT"/>
    <property type="match status" value="2"/>
</dbReference>
<comment type="caution">
    <text evidence="4">The sequence shown here is derived from an EMBL/GenBank/DDBJ whole genome shotgun (WGS) entry which is preliminary data.</text>
</comment>
<feature type="compositionally biased region" description="Low complexity" evidence="2">
    <location>
        <begin position="764"/>
        <end position="777"/>
    </location>
</feature>
<evidence type="ECO:0000313" key="5">
    <source>
        <dbReference type="Proteomes" id="UP001285441"/>
    </source>
</evidence>
<feature type="compositionally biased region" description="Polar residues" evidence="2">
    <location>
        <begin position="778"/>
        <end position="793"/>
    </location>
</feature>
<keyword evidence="1" id="KW-0677">Repeat</keyword>
<dbReference type="GO" id="GO:0033314">
    <property type="term" value="P:mitotic DNA replication checkpoint signaling"/>
    <property type="evidence" value="ECO:0007669"/>
    <property type="project" value="TreeGrafter"/>
</dbReference>
<feature type="region of interest" description="Disordered" evidence="2">
    <location>
        <begin position="538"/>
        <end position="721"/>
    </location>
</feature>
<dbReference type="GO" id="GO:0006270">
    <property type="term" value="P:DNA replication initiation"/>
    <property type="evidence" value="ECO:0007669"/>
    <property type="project" value="TreeGrafter"/>
</dbReference>
<dbReference type="Gene3D" id="3.40.50.10190">
    <property type="entry name" value="BRCT domain"/>
    <property type="match status" value="4"/>
</dbReference>
<evidence type="ECO:0000313" key="4">
    <source>
        <dbReference type="EMBL" id="KAK3374798.1"/>
    </source>
</evidence>
<feature type="domain" description="BRCT" evidence="3">
    <location>
        <begin position="140"/>
        <end position="217"/>
    </location>
</feature>
<name>A0AAE0KDF1_9PEZI</name>
<feature type="compositionally biased region" description="Polar residues" evidence="2">
    <location>
        <begin position="283"/>
        <end position="296"/>
    </location>
</feature>